<dbReference type="GO" id="GO:0031123">
    <property type="term" value="P:RNA 3'-end processing"/>
    <property type="evidence" value="ECO:0007669"/>
    <property type="project" value="TreeGrafter"/>
</dbReference>
<keyword evidence="4" id="KW-1185">Reference proteome</keyword>
<dbReference type="CDD" id="cd05402">
    <property type="entry name" value="NT_PAP_TUTase"/>
    <property type="match status" value="1"/>
</dbReference>
<organism evidence="3 4">
    <name type="scientific">Polytolypa hystricis (strain UAMH7299)</name>
    <dbReference type="NCBI Taxonomy" id="1447883"/>
    <lineage>
        <taxon>Eukaryota</taxon>
        <taxon>Fungi</taxon>
        <taxon>Dikarya</taxon>
        <taxon>Ascomycota</taxon>
        <taxon>Pezizomycotina</taxon>
        <taxon>Eurotiomycetes</taxon>
        <taxon>Eurotiomycetidae</taxon>
        <taxon>Onygenales</taxon>
        <taxon>Onygenales incertae sedis</taxon>
        <taxon>Polytolypa</taxon>
    </lineage>
</organism>
<dbReference type="Gene3D" id="3.30.460.10">
    <property type="entry name" value="Beta Polymerase, domain 2"/>
    <property type="match status" value="1"/>
</dbReference>
<dbReference type="SUPFAM" id="SSF81301">
    <property type="entry name" value="Nucleotidyltransferase"/>
    <property type="match status" value="1"/>
</dbReference>
<comment type="caution">
    <text evidence="3">The sequence shown here is derived from an EMBL/GenBank/DDBJ whole genome shotgun (WGS) entry which is preliminary data.</text>
</comment>
<feature type="compositionally biased region" description="Polar residues" evidence="1">
    <location>
        <begin position="47"/>
        <end position="61"/>
    </location>
</feature>
<dbReference type="Gene3D" id="1.10.1410.10">
    <property type="match status" value="1"/>
</dbReference>
<proteinExistence type="predicted"/>
<dbReference type="Pfam" id="PF22600">
    <property type="entry name" value="MTPAP-like_central"/>
    <property type="match status" value="1"/>
</dbReference>
<evidence type="ECO:0000313" key="3">
    <source>
        <dbReference type="EMBL" id="PGH05271.1"/>
    </source>
</evidence>
<feature type="region of interest" description="Disordered" evidence="1">
    <location>
        <begin position="1"/>
        <end position="100"/>
    </location>
</feature>
<dbReference type="EMBL" id="PDNA01000189">
    <property type="protein sequence ID" value="PGH05271.1"/>
    <property type="molecule type" value="Genomic_DNA"/>
</dbReference>
<feature type="compositionally biased region" description="Polar residues" evidence="1">
    <location>
        <begin position="1"/>
        <end position="16"/>
    </location>
</feature>
<dbReference type="GO" id="GO:0010605">
    <property type="term" value="P:negative regulation of macromolecule metabolic process"/>
    <property type="evidence" value="ECO:0007669"/>
    <property type="project" value="UniProtKB-ARBA"/>
</dbReference>
<name>A0A2B7X916_POLH7</name>
<accession>A0A2B7X916</accession>
<dbReference type="STRING" id="1447883.A0A2B7X916"/>
<gene>
    <name evidence="3" type="ORF">AJ80_08379</name>
</gene>
<sequence>MHSGTHGNAASFQITGDLSPIARDKPSTMSWTVPSELPPRHIPLRPSLNSQHSNSLPSTPYQHPRDLPFTSRSPSPRRGSSSPRSTHSESHHLLPSLRRQYPGCKYETGMAHFRRRIPYSLGSELLPDESGPLKEQLDPKVEEALTKEMTELYQKLLPSPESEERRSRFVQKLENMLNKQWPGNDIEVHIFGSSGNKLYSSDSDVDICITTPFKELERVCILADFLAKNGMERVVCVSHAKVPIVKIWDPELQLACDMNVNNTLALENTRMMKTYVEIDERVRPLAMIIKYWAKRRILNDAGS</sequence>
<dbReference type="PANTHER" id="PTHR12271:SF113">
    <property type="entry name" value="POLY(A) RNA POLYMERASE CID11"/>
    <property type="match status" value="1"/>
</dbReference>
<dbReference type="Proteomes" id="UP000224634">
    <property type="component" value="Unassembled WGS sequence"/>
</dbReference>
<dbReference type="AlphaFoldDB" id="A0A2B7X916"/>
<dbReference type="InterPro" id="IPR054708">
    <property type="entry name" value="MTPAP-like_central"/>
</dbReference>
<protein>
    <recommendedName>
        <fullName evidence="2">Poly(A) RNA polymerase mitochondrial-like central palm domain-containing protein</fullName>
    </recommendedName>
</protein>
<evidence type="ECO:0000259" key="2">
    <source>
        <dbReference type="Pfam" id="PF22600"/>
    </source>
</evidence>
<feature type="domain" description="Poly(A) RNA polymerase mitochondrial-like central palm" evidence="2">
    <location>
        <begin position="145"/>
        <end position="276"/>
    </location>
</feature>
<evidence type="ECO:0000313" key="4">
    <source>
        <dbReference type="Proteomes" id="UP000224634"/>
    </source>
</evidence>
<dbReference type="InterPro" id="IPR043519">
    <property type="entry name" value="NT_sf"/>
</dbReference>
<evidence type="ECO:0000256" key="1">
    <source>
        <dbReference type="SAM" id="MobiDB-lite"/>
    </source>
</evidence>
<feature type="compositionally biased region" description="Low complexity" evidence="1">
    <location>
        <begin position="71"/>
        <end position="85"/>
    </location>
</feature>
<reference evidence="3 4" key="1">
    <citation type="submission" date="2017-10" db="EMBL/GenBank/DDBJ databases">
        <title>Comparative genomics in systemic dimorphic fungi from Ajellomycetaceae.</title>
        <authorList>
            <person name="Munoz J.F."/>
            <person name="Mcewen J.G."/>
            <person name="Clay O.K."/>
            <person name="Cuomo C.A."/>
        </authorList>
    </citation>
    <scope>NUCLEOTIDE SEQUENCE [LARGE SCALE GENOMIC DNA]</scope>
    <source>
        <strain evidence="3 4">UAMH7299</strain>
    </source>
</reference>
<dbReference type="OrthoDB" id="2274644at2759"/>
<dbReference type="PANTHER" id="PTHR12271">
    <property type="entry name" value="POLY A POLYMERASE CID PAP -RELATED"/>
    <property type="match status" value="1"/>
</dbReference>
<dbReference type="GO" id="GO:0016779">
    <property type="term" value="F:nucleotidyltransferase activity"/>
    <property type="evidence" value="ECO:0007669"/>
    <property type="project" value="UniProtKB-ARBA"/>
</dbReference>